<keyword evidence="1" id="KW-0732">Signal</keyword>
<name>A0A9W4D605_BLUGR</name>
<evidence type="ECO:0000313" key="3">
    <source>
        <dbReference type="Proteomes" id="UP000683417"/>
    </source>
</evidence>
<feature type="signal peptide" evidence="1">
    <location>
        <begin position="1"/>
        <end position="24"/>
    </location>
</feature>
<accession>A0A9W4D605</accession>
<comment type="caution">
    <text evidence="2">The sequence shown here is derived from an EMBL/GenBank/DDBJ whole genome shotgun (WGS) entry which is preliminary data.</text>
</comment>
<feature type="chain" id="PRO_5040839182" evidence="1">
    <location>
        <begin position="25"/>
        <end position="186"/>
    </location>
</feature>
<dbReference type="Proteomes" id="UP000683417">
    <property type="component" value="Unassembled WGS sequence"/>
</dbReference>
<proteinExistence type="predicted"/>
<dbReference type="EMBL" id="CAJHIT010000009">
    <property type="protein sequence ID" value="CAD6504793.1"/>
    <property type="molecule type" value="Genomic_DNA"/>
</dbReference>
<reference evidence="2" key="1">
    <citation type="submission" date="2020-10" db="EMBL/GenBank/DDBJ databases">
        <authorList>
            <person name="Muller C M."/>
        </authorList>
    </citation>
    <scope>NUCLEOTIDE SEQUENCE</scope>
    <source>
        <strain evidence="2">THUN-12</strain>
    </source>
</reference>
<dbReference type="AlphaFoldDB" id="A0A9W4D605"/>
<protein>
    <submittedName>
        <fullName evidence="2">BgTH12-00296</fullName>
    </submittedName>
</protein>
<sequence>MRSFAHAYMLYALFFLILTCSSFARPASSSSIYDLNKRDCKPKHIGYQCLSSRVNIRDIKSTMKSACNKLKQRKNKKGFLLFLIKVFKATVTSKPFPETEKFGFPKDAQMDLVPESVPFIHSYNYVVFSPSKCEFLGMVREKTDSGKVSYTSCEKTTWPLDWLEVMDSRSREGYEIEDLEEDCLQN</sequence>
<evidence type="ECO:0000313" key="2">
    <source>
        <dbReference type="EMBL" id="CAD6504793.1"/>
    </source>
</evidence>
<organism evidence="2 3">
    <name type="scientific">Blumeria graminis f. sp. triticale</name>
    <dbReference type="NCBI Taxonomy" id="1689686"/>
    <lineage>
        <taxon>Eukaryota</taxon>
        <taxon>Fungi</taxon>
        <taxon>Dikarya</taxon>
        <taxon>Ascomycota</taxon>
        <taxon>Pezizomycotina</taxon>
        <taxon>Leotiomycetes</taxon>
        <taxon>Erysiphales</taxon>
        <taxon>Erysiphaceae</taxon>
        <taxon>Blumeria</taxon>
    </lineage>
</organism>
<evidence type="ECO:0000256" key="1">
    <source>
        <dbReference type="SAM" id="SignalP"/>
    </source>
</evidence>
<gene>
    <name evidence="2" type="ORF">BGTH12_LOCUS6151</name>
</gene>